<evidence type="ECO:0000256" key="1">
    <source>
        <dbReference type="ARBA" id="ARBA00004561"/>
    </source>
</evidence>
<feature type="domain" description="Fimbrial-type adhesion" evidence="6">
    <location>
        <begin position="25"/>
        <end position="180"/>
    </location>
</feature>
<comment type="subcellular location">
    <subcellularLocation>
        <location evidence="1">Fimbrium</location>
    </subcellularLocation>
</comment>
<evidence type="ECO:0000256" key="2">
    <source>
        <dbReference type="ARBA" id="ARBA00006671"/>
    </source>
</evidence>
<dbReference type="KEGG" id="hav:AT03_14490"/>
<dbReference type="PATRIC" id="fig|1453496.5.peg.2959"/>
<dbReference type="HOGENOM" id="CLU_088965_2_1_6"/>
<dbReference type="SUPFAM" id="SSF49401">
    <property type="entry name" value="Bacterial adhesins"/>
    <property type="match status" value="1"/>
</dbReference>
<evidence type="ECO:0000313" key="7">
    <source>
        <dbReference type="EMBL" id="AIU73475.1"/>
    </source>
</evidence>
<dbReference type="PANTHER" id="PTHR33420">
    <property type="entry name" value="FIMBRIAL SUBUNIT ELFA-RELATED"/>
    <property type="match status" value="1"/>
</dbReference>
<dbReference type="InterPro" id="IPR000259">
    <property type="entry name" value="Adhesion_dom_fimbrial"/>
</dbReference>
<dbReference type="GO" id="GO:0043709">
    <property type="term" value="P:cell adhesion involved in single-species biofilm formation"/>
    <property type="evidence" value="ECO:0007669"/>
    <property type="project" value="TreeGrafter"/>
</dbReference>
<accession>A0A097R424</accession>
<keyword evidence="4" id="KW-0281">Fimbrium</keyword>
<dbReference type="AlphaFoldDB" id="A0A097R424"/>
<dbReference type="Gene3D" id="2.60.40.1090">
    <property type="entry name" value="Fimbrial-type adhesion domain"/>
    <property type="match status" value="1"/>
</dbReference>
<dbReference type="Proteomes" id="UP000029986">
    <property type="component" value="Chromosome"/>
</dbReference>
<dbReference type="GO" id="GO:0009289">
    <property type="term" value="C:pilus"/>
    <property type="evidence" value="ECO:0007669"/>
    <property type="project" value="UniProtKB-SubCell"/>
</dbReference>
<proteinExistence type="inferred from homology"/>
<comment type="similarity">
    <text evidence="2">Belongs to the fimbrial protein family.</text>
</comment>
<dbReference type="PANTHER" id="PTHR33420:SF3">
    <property type="entry name" value="FIMBRIAL SUBUNIT ELFA"/>
    <property type="match status" value="1"/>
</dbReference>
<dbReference type="InterPro" id="IPR008966">
    <property type="entry name" value="Adhesion_dom_sf"/>
</dbReference>
<feature type="chain" id="PRO_5001932260" evidence="5">
    <location>
        <begin position="21"/>
        <end position="181"/>
    </location>
</feature>
<sequence length="181" mass="18409">MKYKILILSLLAVSSFSALASDGDITFTGLVTASACTLNGFNAGTTTSGATMTLPSVTPASFSSAGGYAGMTDFTIDLKECDITTQKNAQVTFSGSPDTVDNEILKNGSSTNPATGVGVALLENDGATLVDINGGTPSKQQALSTGNTTLHFKVAYKANTSTPAVTAGNVSAKTFVDIVYN</sequence>
<keyword evidence="3 5" id="KW-0732">Signal</keyword>
<evidence type="ECO:0000256" key="4">
    <source>
        <dbReference type="ARBA" id="ARBA00023263"/>
    </source>
</evidence>
<dbReference type="Pfam" id="PF00419">
    <property type="entry name" value="Fimbrial"/>
    <property type="match status" value="1"/>
</dbReference>
<dbReference type="RefSeq" id="WP_025797979.1">
    <property type="nucleotide sequence ID" value="NZ_CP009706.1"/>
</dbReference>
<evidence type="ECO:0000256" key="3">
    <source>
        <dbReference type="ARBA" id="ARBA00022729"/>
    </source>
</evidence>
<feature type="signal peptide" evidence="5">
    <location>
        <begin position="1"/>
        <end position="20"/>
    </location>
</feature>
<organism evidence="7 8">
    <name type="scientific">Hafnia alvei FB1</name>
    <dbReference type="NCBI Taxonomy" id="1453496"/>
    <lineage>
        <taxon>Bacteria</taxon>
        <taxon>Pseudomonadati</taxon>
        <taxon>Pseudomonadota</taxon>
        <taxon>Gammaproteobacteria</taxon>
        <taxon>Enterobacterales</taxon>
        <taxon>Hafniaceae</taxon>
        <taxon>Hafnia</taxon>
    </lineage>
</organism>
<dbReference type="OrthoDB" id="6522787at2"/>
<evidence type="ECO:0000259" key="6">
    <source>
        <dbReference type="Pfam" id="PF00419"/>
    </source>
</evidence>
<gene>
    <name evidence="7" type="ORF">AT03_14490</name>
</gene>
<keyword evidence="8" id="KW-1185">Reference proteome</keyword>
<dbReference type="EMBL" id="CP009706">
    <property type="protein sequence ID" value="AIU73475.1"/>
    <property type="molecule type" value="Genomic_DNA"/>
</dbReference>
<evidence type="ECO:0000313" key="8">
    <source>
        <dbReference type="Proteomes" id="UP000029986"/>
    </source>
</evidence>
<name>A0A097R424_HAFAL</name>
<dbReference type="eggNOG" id="COG3539">
    <property type="taxonomic scope" value="Bacteria"/>
</dbReference>
<evidence type="ECO:0000256" key="5">
    <source>
        <dbReference type="SAM" id="SignalP"/>
    </source>
</evidence>
<reference evidence="7 8" key="1">
    <citation type="journal article" date="2014" name="Gut Pathog.">
        <title>Gene clusters of Hafnia alvei strain FB1 important in survival and pathogenesis: a draft genome perspective.</title>
        <authorList>
            <person name="Tan J.Y."/>
            <person name="Yin W.F."/>
            <person name="Chan K.G."/>
        </authorList>
    </citation>
    <scope>NUCLEOTIDE SEQUENCE [LARGE SCALE GENOMIC DNA]</scope>
    <source>
        <strain evidence="7 8">FB1</strain>
    </source>
</reference>
<dbReference type="InterPro" id="IPR036937">
    <property type="entry name" value="Adhesion_dom_fimbrial_sf"/>
</dbReference>
<protein>
    <submittedName>
        <fullName evidence="7">Fimbrial protein</fullName>
    </submittedName>
</protein>
<dbReference type="InterPro" id="IPR050263">
    <property type="entry name" value="Bact_Fimbrial_Adh_Pro"/>
</dbReference>